<dbReference type="PANTHER" id="PTHR12205">
    <property type="entry name" value="CENTROMERE/KINETOCHORE PROTEIN ZW10"/>
    <property type="match status" value="1"/>
</dbReference>
<feature type="domain" description="Centromere/kinetochore protein zw10 middle" evidence="1">
    <location>
        <begin position="198"/>
        <end position="390"/>
    </location>
</feature>
<dbReference type="InterPro" id="IPR048344">
    <property type="entry name" value="Zw10_middle"/>
</dbReference>
<sequence>MSFLGEVLNIVNENESISLKKNTTNLVEEIANLQNKVKTYVEDNFENFLPNAATNRQYLDEADRIVRDIDNLYHNLSNESKVVVLGSLDKSELGEYIQNLDEAKAGLHTSHKILKIDHLFQCIEVAKTHKEYQKFMGYIFDIKDLINDPKDEIFRQLDCFANINIRYQIENQSLLYSLKQEFDQLVQLKEKSFEKTKCVTMRVSKNREKFAEIALPLINTKFNSRTMCEFLLNNVFKPIITKPVSIEMNDADSSFVQMQLSYSTIDLSDDLRPNYKNVFENLKLTIECLQLINNSFDEKVCVFTIIANSVKEQFIDLLRNSCLSYSIPNTINEMKVSTMVDDIKEFNEFLVSTKFLRDNDTELTNFAQKIDVLFQNRFCRNILESAVEIMRKDLHDMMIISDNGGGSASMFPRCMISKSTSELVTLMDKVLHQSKTATEDIVEKLLSTIPSILERYITEVPTHHAKLLVNIPQQAALFHNNCNYLAYWTAKNGDKIELVGNIVQSLQKLGADHFVRQINNQKEQIMELLREFNPLTIETDVMSQKIIRQCLRQFDLLKNVWQTILPDEVYTSSMATLLNEFCVEIIRRICALEDIPSTVSNGLVDILDIIIERAPTIFEENQQIMIAVPKWVKLTQLKMILNASLVQITEQWSEGKGPLTLNYKAEEVKSLIRALFQNTDRRANALFLIK</sequence>
<keyword evidence="5" id="KW-1185">Reference proteome</keyword>
<evidence type="ECO:0000313" key="4">
    <source>
        <dbReference type="EMBL" id="KAJ6640135.1"/>
    </source>
</evidence>
<dbReference type="InterPro" id="IPR048343">
    <property type="entry name" value="ZW10_C"/>
</dbReference>
<dbReference type="OrthoDB" id="534815at2759"/>
<evidence type="ECO:0000313" key="5">
    <source>
        <dbReference type="Proteomes" id="UP001151699"/>
    </source>
</evidence>
<feature type="domain" description="Centromere/kinetochore protein zw10 C-terminal" evidence="2">
    <location>
        <begin position="410"/>
        <end position="527"/>
    </location>
</feature>
<evidence type="ECO:0000259" key="1">
    <source>
        <dbReference type="Pfam" id="PF20665"/>
    </source>
</evidence>
<proteinExistence type="predicted"/>
<feature type="domain" description="ZW10 C-terminal helical" evidence="3">
    <location>
        <begin position="545"/>
        <end position="687"/>
    </location>
</feature>
<dbReference type="Pfam" id="PF20666">
    <property type="entry name" value="ZW10_C"/>
    <property type="match status" value="1"/>
</dbReference>
<dbReference type="Gene3D" id="1.10.357.150">
    <property type="match status" value="1"/>
</dbReference>
<organism evidence="4 5">
    <name type="scientific">Pseudolycoriella hygida</name>
    <dbReference type="NCBI Taxonomy" id="35572"/>
    <lineage>
        <taxon>Eukaryota</taxon>
        <taxon>Metazoa</taxon>
        <taxon>Ecdysozoa</taxon>
        <taxon>Arthropoda</taxon>
        <taxon>Hexapoda</taxon>
        <taxon>Insecta</taxon>
        <taxon>Pterygota</taxon>
        <taxon>Neoptera</taxon>
        <taxon>Endopterygota</taxon>
        <taxon>Diptera</taxon>
        <taxon>Nematocera</taxon>
        <taxon>Sciaroidea</taxon>
        <taxon>Sciaridae</taxon>
        <taxon>Pseudolycoriella</taxon>
    </lineage>
</organism>
<dbReference type="AlphaFoldDB" id="A0A9Q0MY99"/>
<dbReference type="GO" id="GO:1990423">
    <property type="term" value="C:RZZ complex"/>
    <property type="evidence" value="ECO:0007669"/>
    <property type="project" value="TreeGrafter"/>
</dbReference>
<dbReference type="Pfam" id="PF20665">
    <property type="entry name" value="Zw10_middle"/>
    <property type="match status" value="1"/>
</dbReference>
<dbReference type="PANTHER" id="PTHR12205:SF0">
    <property type="entry name" value="CENTROMERE_KINETOCHORE PROTEIN ZW10 HOMOLOG"/>
    <property type="match status" value="1"/>
</dbReference>
<gene>
    <name evidence="4" type="primary">mit(1)15</name>
    <name evidence="4" type="ORF">Bhyg_12884</name>
</gene>
<protein>
    <submittedName>
        <fullName evidence="4">Centromere/kinetochore protein zw10</fullName>
    </submittedName>
</protein>
<evidence type="ECO:0000259" key="2">
    <source>
        <dbReference type="Pfam" id="PF20666"/>
    </source>
</evidence>
<dbReference type="GO" id="GO:0005737">
    <property type="term" value="C:cytoplasm"/>
    <property type="evidence" value="ECO:0007669"/>
    <property type="project" value="GOC"/>
</dbReference>
<reference evidence="4" key="1">
    <citation type="submission" date="2022-07" db="EMBL/GenBank/DDBJ databases">
        <authorList>
            <person name="Trinca V."/>
            <person name="Uliana J.V.C."/>
            <person name="Torres T.T."/>
            <person name="Ward R.J."/>
            <person name="Monesi N."/>
        </authorList>
    </citation>
    <scope>NUCLEOTIDE SEQUENCE</scope>
    <source>
        <strain evidence="4">HSMRA1968</strain>
        <tissue evidence="4">Whole embryos</tissue>
    </source>
</reference>
<evidence type="ECO:0000259" key="3">
    <source>
        <dbReference type="Pfam" id="PF22766"/>
    </source>
</evidence>
<name>A0A9Q0MY99_9DIPT</name>
<comment type="caution">
    <text evidence="4">The sequence shown here is derived from an EMBL/GenBank/DDBJ whole genome shotgun (WGS) entry which is preliminary data.</text>
</comment>
<dbReference type="InterPro" id="IPR046362">
    <property type="entry name" value="Zw10/DSL1_C_sf"/>
</dbReference>
<dbReference type="Proteomes" id="UP001151699">
    <property type="component" value="Chromosome X"/>
</dbReference>
<dbReference type="EMBL" id="WJQU01000003">
    <property type="protein sequence ID" value="KAJ6640135.1"/>
    <property type="molecule type" value="Genomic_DNA"/>
</dbReference>
<dbReference type="InterPro" id="IPR055148">
    <property type="entry name" value="ZW10_C_2"/>
</dbReference>
<accession>A0A9Q0MY99</accession>
<dbReference type="GO" id="GO:0006888">
    <property type="term" value="P:endoplasmic reticulum to Golgi vesicle-mediated transport"/>
    <property type="evidence" value="ECO:0007669"/>
    <property type="project" value="TreeGrafter"/>
</dbReference>
<dbReference type="GO" id="GO:0007094">
    <property type="term" value="P:mitotic spindle assembly checkpoint signaling"/>
    <property type="evidence" value="ECO:0007669"/>
    <property type="project" value="TreeGrafter"/>
</dbReference>
<dbReference type="Pfam" id="PF22766">
    <property type="entry name" value="ZW10_C2"/>
    <property type="match status" value="1"/>
</dbReference>